<evidence type="ECO:0000313" key="3">
    <source>
        <dbReference type="EMBL" id="KAK0452429.1"/>
    </source>
</evidence>
<evidence type="ECO:0000256" key="1">
    <source>
        <dbReference type="SAM" id="MobiDB-lite"/>
    </source>
</evidence>
<feature type="compositionally biased region" description="Basic residues" evidence="1">
    <location>
        <begin position="260"/>
        <end position="269"/>
    </location>
</feature>
<evidence type="ECO:0000313" key="4">
    <source>
        <dbReference type="Proteomes" id="UP001175226"/>
    </source>
</evidence>
<dbReference type="Gene3D" id="1.10.10.60">
    <property type="entry name" value="Homeodomain-like"/>
    <property type="match status" value="1"/>
</dbReference>
<dbReference type="PANTHER" id="PTHR13992:SF39">
    <property type="entry name" value="SMRTER, ISOFORM G"/>
    <property type="match status" value="1"/>
</dbReference>
<feature type="domain" description="SANT" evidence="2">
    <location>
        <begin position="198"/>
        <end position="249"/>
    </location>
</feature>
<protein>
    <recommendedName>
        <fullName evidence="2">SANT domain-containing protein</fullName>
    </recommendedName>
</protein>
<dbReference type="GO" id="GO:0006357">
    <property type="term" value="P:regulation of transcription by RNA polymerase II"/>
    <property type="evidence" value="ECO:0007669"/>
    <property type="project" value="TreeGrafter"/>
</dbReference>
<dbReference type="SMART" id="SM00717">
    <property type="entry name" value="SANT"/>
    <property type="match status" value="1"/>
</dbReference>
<reference evidence="3" key="1">
    <citation type="submission" date="2023-06" db="EMBL/GenBank/DDBJ databases">
        <authorList>
            <consortium name="Lawrence Berkeley National Laboratory"/>
            <person name="Ahrendt S."/>
            <person name="Sahu N."/>
            <person name="Indic B."/>
            <person name="Wong-Bajracharya J."/>
            <person name="Merenyi Z."/>
            <person name="Ke H.-M."/>
            <person name="Monk M."/>
            <person name="Kocsube S."/>
            <person name="Drula E."/>
            <person name="Lipzen A."/>
            <person name="Balint B."/>
            <person name="Henrissat B."/>
            <person name="Andreopoulos B."/>
            <person name="Martin F.M."/>
            <person name="Harder C.B."/>
            <person name="Rigling D."/>
            <person name="Ford K.L."/>
            <person name="Foster G.D."/>
            <person name="Pangilinan J."/>
            <person name="Papanicolaou A."/>
            <person name="Barry K."/>
            <person name="LaButti K."/>
            <person name="Viragh M."/>
            <person name="Koriabine M."/>
            <person name="Yan M."/>
            <person name="Riley R."/>
            <person name="Champramary S."/>
            <person name="Plett K.L."/>
            <person name="Tsai I.J."/>
            <person name="Slot J."/>
            <person name="Sipos G."/>
            <person name="Plett J."/>
            <person name="Nagy L.G."/>
            <person name="Grigoriev I.V."/>
        </authorList>
    </citation>
    <scope>NUCLEOTIDE SEQUENCE</scope>
    <source>
        <strain evidence="3">FPL87.14</strain>
    </source>
</reference>
<dbReference type="AlphaFoldDB" id="A0AA39K0T6"/>
<proteinExistence type="predicted"/>
<keyword evidence="4" id="KW-1185">Reference proteome</keyword>
<accession>A0AA39K0T6</accession>
<name>A0AA39K0T6_9AGAR</name>
<dbReference type="Proteomes" id="UP001175226">
    <property type="component" value="Unassembled WGS sequence"/>
</dbReference>
<dbReference type="SUPFAM" id="SSF46689">
    <property type="entry name" value="Homeodomain-like"/>
    <property type="match status" value="1"/>
</dbReference>
<dbReference type="InterPro" id="IPR051571">
    <property type="entry name" value="N-CoR_corepressor"/>
</dbReference>
<dbReference type="InterPro" id="IPR017884">
    <property type="entry name" value="SANT_dom"/>
</dbReference>
<dbReference type="EMBL" id="JAUEPT010000004">
    <property type="protein sequence ID" value="KAK0452429.1"/>
    <property type="molecule type" value="Genomic_DNA"/>
</dbReference>
<sequence length="411" mass="46835">MTKLLHFPQTQEEHVEPIIRSNQALVRTHVGGASTTPDQLIAEINSGERLSQRLEAFMSTKDGLVEHFQQRQAALVAKVQRLQEEYLSLHERWLSRCRVLDAQNKLLPAELEPPLPSSSRTTRRTAATLGDAVRSDFEMEQIIASLGNDEATDPAHLSLKNHAVIPDMISVQRGSVDYVYDDTNLLVENPLEYYRPRTGMDDWTPEEEQIFQDRYAAHPKQFGIIADYIPDKTAAQCVAYYYLHKKQHIDFRKVVSQYAPKRRRRRTGKQKANALLTDIRQHDAEVNGNADGQETTGGRGRSRRVAARKVQIEETPTSTPTPEPEQKVRPKRRRTVAVRSGLSINNEEEEGTDQERKPKRTKRQRKVKSAAIVDESQASIVEMKFIDQSDPSQRRKPPIAVTQWSDDDKSA</sequence>
<feature type="region of interest" description="Disordered" evidence="1">
    <location>
        <begin position="384"/>
        <end position="411"/>
    </location>
</feature>
<gene>
    <name evidence="3" type="ORF">EV421DRAFT_1888169</name>
</gene>
<feature type="region of interest" description="Disordered" evidence="1">
    <location>
        <begin position="259"/>
        <end position="371"/>
    </location>
</feature>
<feature type="compositionally biased region" description="Basic residues" evidence="1">
    <location>
        <begin position="357"/>
        <end position="368"/>
    </location>
</feature>
<dbReference type="PANTHER" id="PTHR13992">
    <property type="entry name" value="NUCLEAR RECEPTOR CO-REPRESSOR RELATED NCOR"/>
    <property type="match status" value="1"/>
</dbReference>
<organism evidence="3 4">
    <name type="scientific">Armillaria borealis</name>
    <dbReference type="NCBI Taxonomy" id="47425"/>
    <lineage>
        <taxon>Eukaryota</taxon>
        <taxon>Fungi</taxon>
        <taxon>Dikarya</taxon>
        <taxon>Basidiomycota</taxon>
        <taxon>Agaricomycotina</taxon>
        <taxon>Agaricomycetes</taxon>
        <taxon>Agaricomycetidae</taxon>
        <taxon>Agaricales</taxon>
        <taxon>Marasmiineae</taxon>
        <taxon>Physalacriaceae</taxon>
        <taxon>Armillaria</taxon>
    </lineage>
</organism>
<dbReference type="InterPro" id="IPR009057">
    <property type="entry name" value="Homeodomain-like_sf"/>
</dbReference>
<comment type="caution">
    <text evidence="3">The sequence shown here is derived from an EMBL/GenBank/DDBJ whole genome shotgun (WGS) entry which is preliminary data.</text>
</comment>
<dbReference type="Pfam" id="PF00249">
    <property type="entry name" value="Myb_DNA-binding"/>
    <property type="match status" value="1"/>
</dbReference>
<evidence type="ECO:0000259" key="2">
    <source>
        <dbReference type="PROSITE" id="PS51293"/>
    </source>
</evidence>
<dbReference type="GO" id="GO:0034967">
    <property type="term" value="C:Set3 complex"/>
    <property type="evidence" value="ECO:0007669"/>
    <property type="project" value="TreeGrafter"/>
</dbReference>
<dbReference type="CDD" id="cd00167">
    <property type="entry name" value="SANT"/>
    <property type="match status" value="1"/>
</dbReference>
<dbReference type="PROSITE" id="PS51293">
    <property type="entry name" value="SANT"/>
    <property type="match status" value="1"/>
</dbReference>
<dbReference type="InterPro" id="IPR001005">
    <property type="entry name" value="SANT/Myb"/>
</dbReference>